<gene>
    <name evidence="3" type="ORF">BIFLH664_01172</name>
    <name evidence="2" type="ORF">BIFLH665_01380</name>
    <name evidence="1" type="ORF">BLONGUMMC1_01191</name>
</gene>
<evidence type="ECO:0000313" key="1">
    <source>
        <dbReference type="EMBL" id="VUW83552.1"/>
    </source>
</evidence>
<evidence type="ECO:0000313" key="4">
    <source>
        <dbReference type="Proteomes" id="UP000319252"/>
    </source>
</evidence>
<dbReference type="Proteomes" id="UP000319252">
    <property type="component" value="Unassembled WGS sequence"/>
</dbReference>
<dbReference type="Proteomes" id="UP000494179">
    <property type="component" value="Unassembled WGS sequence"/>
</dbReference>
<evidence type="ECO:0000313" key="2">
    <source>
        <dbReference type="EMBL" id="VWQ28279.1"/>
    </source>
</evidence>
<evidence type="ECO:0000313" key="3">
    <source>
        <dbReference type="EMBL" id="VWQ35735.1"/>
    </source>
</evidence>
<dbReference type="EMBL" id="CABWKI010000023">
    <property type="protein sequence ID" value="VWQ35735.1"/>
    <property type="molecule type" value="Genomic_DNA"/>
</dbReference>
<proteinExistence type="predicted"/>
<accession>A0A564S199</accession>
<reference evidence="5 6" key="2">
    <citation type="submission" date="2019-10" db="EMBL/GenBank/DDBJ databases">
        <authorList>
            <consortium name="Melissa Lawson"/>
            <person name="O'neill I."/>
        </authorList>
    </citation>
    <scope>NUCLEOTIDE SEQUENCE [LARGE SCALE GENOMIC DNA]</scope>
    <source>
        <strain evidence="3">LH_664</strain>
        <strain evidence="2">LH_665</strain>
    </source>
</reference>
<organism evidence="1 4">
    <name type="scientific">Bifidobacterium longum subsp. infantis</name>
    <dbReference type="NCBI Taxonomy" id="1682"/>
    <lineage>
        <taxon>Bacteria</taxon>
        <taxon>Bacillati</taxon>
        <taxon>Actinomycetota</taxon>
        <taxon>Actinomycetes</taxon>
        <taxon>Bifidobacteriales</taxon>
        <taxon>Bifidobacteriaceae</taxon>
        <taxon>Bifidobacterium</taxon>
    </lineage>
</organism>
<sequence length="32" mass="3362">MPQAGETTLSLIFPALLLTGMAVTARKNTTLT</sequence>
<dbReference type="EMBL" id="CABHML010000051">
    <property type="protein sequence ID" value="VUW83552.1"/>
    <property type="molecule type" value="Genomic_DNA"/>
</dbReference>
<dbReference type="Proteomes" id="UP000494270">
    <property type="component" value="Unassembled WGS sequence"/>
</dbReference>
<dbReference type="AlphaFoldDB" id="A0A564S199"/>
<reference evidence="1 4" key="1">
    <citation type="submission" date="2019-07" db="EMBL/GenBank/DDBJ databases">
        <authorList>
            <person name="Chang H.-W."/>
            <person name="Raman A."/>
            <person name="Venkatesh S."/>
            <person name="Gehrig J."/>
        </authorList>
    </citation>
    <scope>NUCLEOTIDE SEQUENCE [LARGE SCALE GENOMIC DNA]</scope>
    <source>
        <strain evidence="1">B.longum_ssp_infantis_4</strain>
    </source>
</reference>
<evidence type="ECO:0000313" key="6">
    <source>
        <dbReference type="Proteomes" id="UP000494270"/>
    </source>
</evidence>
<protein>
    <submittedName>
        <fullName evidence="1">Uncharacterized protein</fullName>
    </submittedName>
</protein>
<evidence type="ECO:0000313" key="5">
    <source>
        <dbReference type="Proteomes" id="UP000494179"/>
    </source>
</evidence>
<dbReference type="EMBL" id="CABWKE010000028">
    <property type="protein sequence ID" value="VWQ28279.1"/>
    <property type="molecule type" value="Genomic_DNA"/>
</dbReference>
<name>A0A564S199_BIFLI</name>